<reference evidence="2" key="1">
    <citation type="submission" date="2017-01" db="EMBL/GenBank/DDBJ databases">
        <title>Comparative genomics of anhydrobiosis in the tardigrade Hypsibius dujardini.</title>
        <authorList>
            <person name="Yoshida Y."/>
            <person name="Koutsovoulos G."/>
            <person name="Laetsch D."/>
            <person name="Stevens L."/>
            <person name="Kumar S."/>
            <person name="Horikawa D."/>
            <person name="Ishino K."/>
            <person name="Komine S."/>
            <person name="Tomita M."/>
            <person name="Blaxter M."/>
            <person name="Arakawa K."/>
        </authorList>
    </citation>
    <scope>NUCLEOTIDE SEQUENCE [LARGE SCALE GENOMIC DNA]</scope>
    <source>
        <strain evidence="2">Z151</strain>
    </source>
</reference>
<dbReference type="Proteomes" id="UP000192578">
    <property type="component" value="Unassembled WGS sequence"/>
</dbReference>
<protein>
    <submittedName>
        <fullName evidence="1">Uncharacterized protein</fullName>
    </submittedName>
</protein>
<name>A0A9X6RMP2_HYPEX</name>
<accession>A0A9X6RMP2</accession>
<dbReference type="AlphaFoldDB" id="A0A9X6RMP2"/>
<dbReference type="EMBL" id="MTYJ01000305">
    <property type="protein sequence ID" value="OWA53152.1"/>
    <property type="molecule type" value="Genomic_DNA"/>
</dbReference>
<evidence type="ECO:0000313" key="1">
    <source>
        <dbReference type="EMBL" id="OWA53152.1"/>
    </source>
</evidence>
<evidence type="ECO:0000313" key="2">
    <source>
        <dbReference type="Proteomes" id="UP000192578"/>
    </source>
</evidence>
<organism evidence="1 2">
    <name type="scientific">Hypsibius exemplaris</name>
    <name type="common">Freshwater tardigrade</name>
    <dbReference type="NCBI Taxonomy" id="2072580"/>
    <lineage>
        <taxon>Eukaryota</taxon>
        <taxon>Metazoa</taxon>
        <taxon>Ecdysozoa</taxon>
        <taxon>Tardigrada</taxon>
        <taxon>Eutardigrada</taxon>
        <taxon>Parachela</taxon>
        <taxon>Hypsibioidea</taxon>
        <taxon>Hypsibiidae</taxon>
        <taxon>Hypsibius</taxon>
    </lineage>
</organism>
<gene>
    <name evidence="1" type="ORF">BV898_17586</name>
</gene>
<keyword evidence="2" id="KW-1185">Reference proteome</keyword>
<comment type="caution">
    <text evidence="1">The sequence shown here is derived from an EMBL/GenBank/DDBJ whole genome shotgun (WGS) entry which is preliminary data.</text>
</comment>
<proteinExistence type="predicted"/>
<sequence>MFPIGLIAKIVSVRGSMSPSSGGLSRGGVILSMFIIEATAISFRSIHLMTLIIMCLTLGMQFSHLTRSIKTSRQGGSIDKSAGDYGSCMGDLLYRHYRLSKLVHQFDAIFSASLFLFTASDVFC</sequence>